<accession>A0A4R1NGV9</accession>
<evidence type="ECO:0000256" key="5">
    <source>
        <dbReference type="HAMAP-Rule" id="MF_00163"/>
    </source>
</evidence>
<dbReference type="InterPro" id="IPR023635">
    <property type="entry name" value="Peptide_deformylase"/>
</dbReference>
<dbReference type="SUPFAM" id="SSF56420">
    <property type="entry name" value="Peptide deformylase"/>
    <property type="match status" value="1"/>
</dbReference>
<comment type="caution">
    <text evidence="6">The sequence shown here is derived from an EMBL/GenBank/DDBJ whole genome shotgun (WGS) entry which is preliminary data.</text>
</comment>
<name>A0A4R1NGV9_9GAMM</name>
<evidence type="ECO:0000256" key="4">
    <source>
        <dbReference type="ARBA" id="ARBA00022917"/>
    </source>
</evidence>
<dbReference type="HAMAP" id="MF_00163">
    <property type="entry name" value="Pep_deformylase"/>
    <property type="match status" value="1"/>
</dbReference>
<evidence type="ECO:0000256" key="3">
    <source>
        <dbReference type="ARBA" id="ARBA00022801"/>
    </source>
</evidence>
<feature type="binding site" evidence="5">
    <location>
        <position position="147"/>
    </location>
    <ligand>
        <name>Fe cation</name>
        <dbReference type="ChEBI" id="CHEBI:24875"/>
    </ligand>
</feature>
<keyword evidence="5" id="KW-0408">Iron</keyword>
<comment type="cofactor">
    <cofactor evidence="5">
        <name>Fe(2+)</name>
        <dbReference type="ChEBI" id="CHEBI:29033"/>
    </cofactor>
    <text evidence="5">Binds 1 Fe(2+) ion.</text>
</comment>
<dbReference type="AlphaFoldDB" id="A0A4R1NGV9"/>
<comment type="similarity">
    <text evidence="1 5">Belongs to the polypeptide deformylase family.</text>
</comment>
<dbReference type="FunFam" id="3.90.45.10:FF:000003">
    <property type="entry name" value="Peptide deformylase"/>
    <property type="match status" value="1"/>
</dbReference>
<dbReference type="Proteomes" id="UP000294555">
    <property type="component" value="Unassembled WGS sequence"/>
</dbReference>
<dbReference type="NCBIfam" id="TIGR00079">
    <property type="entry name" value="pept_deformyl"/>
    <property type="match status" value="1"/>
</dbReference>
<keyword evidence="4 5" id="KW-0648">Protein biosynthesis</keyword>
<evidence type="ECO:0000313" key="7">
    <source>
        <dbReference type="Proteomes" id="UP000294555"/>
    </source>
</evidence>
<feature type="binding site" evidence="5">
    <location>
        <position position="101"/>
    </location>
    <ligand>
        <name>Fe cation</name>
        <dbReference type="ChEBI" id="CHEBI:24875"/>
    </ligand>
</feature>
<keyword evidence="7" id="KW-1185">Reference proteome</keyword>
<evidence type="ECO:0000256" key="2">
    <source>
        <dbReference type="ARBA" id="ARBA00022723"/>
    </source>
</evidence>
<evidence type="ECO:0000313" key="6">
    <source>
        <dbReference type="EMBL" id="TCL06743.1"/>
    </source>
</evidence>
<dbReference type="OrthoDB" id="9804313at2"/>
<dbReference type="GO" id="GO:0006412">
    <property type="term" value="P:translation"/>
    <property type="evidence" value="ECO:0007669"/>
    <property type="project" value="UniProtKB-UniRule"/>
</dbReference>
<dbReference type="EC" id="3.5.1.88" evidence="5"/>
<dbReference type="EMBL" id="SJOI01000001">
    <property type="protein sequence ID" value="TCL06743.1"/>
    <property type="molecule type" value="Genomic_DNA"/>
</dbReference>
<dbReference type="RefSeq" id="WP_132926388.1">
    <property type="nucleotide sequence ID" value="NZ_SJOI01000001.1"/>
</dbReference>
<feature type="binding site" evidence="5">
    <location>
        <position position="143"/>
    </location>
    <ligand>
        <name>Fe cation</name>
        <dbReference type="ChEBI" id="CHEBI:24875"/>
    </ligand>
</feature>
<protein>
    <recommendedName>
        <fullName evidence="5">Peptide deformylase</fullName>
        <shortName evidence="5">PDF</shortName>
        <ecNumber evidence="5">3.5.1.88</ecNumber>
    </recommendedName>
    <alternativeName>
        <fullName evidence="5">Polypeptide deformylase</fullName>
    </alternativeName>
</protein>
<dbReference type="InterPro" id="IPR036821">
    <property type="entry name" value="Peptide_deformylase_sf"/>
</dbReference>
<organism evidence="6 7">
    <name type="scientific">Sodalis ligni</name>
    <dbReference type="NCBI Taxonomy" id="2697027"/>
    <lineage>
        <taxon>Bacteria</taxon>
        <taxon>Pseudomonadati</taxon>
        <taxon>Pseudomonadota</taxon>
        <taxon>Gammaproteobacteria</taxon>
        <taxon>Enterobacterales</taxon>
        <taxon>Bruguierivoracaceae</taxon>
        <taxon>Sodalis</taxon>
    </lineage>
</organism>
<dbReference type="Pfam" id="PF01327">
    <property type="entry name" value="Pep_deformylase"/>
    <property type="match status" value="1"/>
</dbReference>
<dbReference type="PRINTS" id="PR01576">
    <property type="entry name" value="PDEFORMYLASE"/>
</dbReference>
<evidence type="ECO:0000256" key="1">
    <source>
        <dbReference type="ARBA" id="ARBA00010759"/>
    </source>
</evidence>
<sequence>MTEYTLIYVPDPALRAKSQPVSTFGAELRELVDNMARVMREEKGVGLAAPQLGISQRVIVLEVAQALERDGELIEPVPLTALINPQITPVGNDKAEGWEGCLSIPGQRGYVERWRHITYTAQDINGRAVQGRASDFHARIIQHEVDHLDGILYTDRTDQVETFVRPAS</sequence>
<comment type="catalytic activity">
    <reaction evidence="5">
        <text>N-terminal N-formyl-L-methionyl-[peptide] + H2O = N-terminal L-methionyl-[peptide] + formate</text>
        <dbReference type="Rhea" id="RHEA:24420"/>
        <dbReference type="Rhea" id="RHEA-COMP:10639"/>
        <dbReference type="Rhea" id="RHEA-COMP:10640"/>
        <dbReference type="ChEBI" id="CHEBI:15377"/>
        <dbReference type="ChEBI" id="CHEBI:15740"/>
        <dbReference type="ChEBI" id="CHEBI:49298"/>
        <dbReference type="ChEBI" id="CHEBI:64731"/>
        <dbReference type="EC" id="3.5.1.88"/>
    </reaction>
</comment>
<dbReference type="NCBIfam" id="NF001159">
    <property type="entry name" value="PRK00150.1-3"/>
    <property type="match status" value="1"/>
</dbReference>
<dbReference type="CDD" id="cd00487">
    <property type="entry name" value="Pep_deformylase"/>
    <property type="match status" value="1"/>
</dbReference>
<comment type="function">
    <text evidence="5">Removes the formyl group from the N-terminal Met of newly synthesized proteins. Requires at least a dipeptide for an efficient rate of reaction. N-terminal L-methionine is a prerequisite for activity but the enzyme has broad specificity at other positions.</text>
</comment>
<dbReference type="PIRSF" id="PIRSF004749">
    <property type="entry name" value="Pep_def"/>
    <property type="match status" value="1"/>
</dbReference>
<dbReference type="PANTHER" id="PTHR10458:SF22">
    <property type="entry name" value="PEPTIDE DEFORMYLASE"/>
    <property type="match status" value="1"/>
</dbReference>
<dbReference type="Gene3D" id="3.90.45.10">
    <property type="entry name" value="Peptide deformylase"/>
    <property type="match status" value="1"/>
</dbReference>
<keyword evidence="3 5" id="KW-0378">Hydrolase</keyword>
<gene>
    <name evidence="5" type="primary">def</name>
    <name evidence="6" type="ORF">EZJ58_5033</name>
</gene>
<feature type="active site" evidence="5">
    <location>
        <position position="144"/>
    </location>
</feature>
<dbReference type="GO" id="GO:0046872">
    <property type="term" value="F:metal ion binding"/>
    <property type="evidence" value="ECO:0007669"/>
    <property type="project" value="UniProtKB-KW"/>
</dbReference>
<keyword evidence="2 5" id="KW-0479">Metal-binding</keyword>
<reference evidence="6 7" key="1">
    <citation type="submission" date="2019-02" db="EMBL/GenBank/DDBJ databases">
        <title>Investigation of anaerobic lignin degradation for improved lignocellulosic biofuels.</title>
        <authorList>
            <person name="Deangelis K."/>
        </authorList>
    </citation>
    <scope>NUCLEOTIDE SEQUENCE [LARGE SCALE GENOMIC DNA]</scope>
    <source>
        <strain evidence="6 7">159R</strain>
    </source>
</reference>
<dbReference type="PANTHER" id="PTHR10458">
    <property type="entry name" value="PEPTIDE DEFORMYLASE"/>
    <property type="match status" value="1"/>
</dbReference>
<dbReference type="GO" id="GO:0042586">
    <property type="term" value="F:peptide deformylase activity"/>
    <property type="evidence" value="ECO:0007669"/>
    <property type="project" value="UniProtKB-UniRule"/>
</dbReference>
<proteinExistence type="inferred from homology"/>